<dbReference type="SUPFAM" id="SSF52540">
    <property type="entry name" value="P-loop containing nucleoside triphosphate hydrolases"/>
    <property type="match status" value="1"/>
</dbReference>
<dbReference type="InterPro" id="IPR027417">
    <property type="entry name" value="P-loop_NTPase"/>
</dbReference>
<dbReference type="OMA" id="DDYIRLH"/>
<reference evidence="2" key="2">
    <citation type="journal article" date="2007" name="PLoS Biol.">
        <title>Survey sequencing and comparative analysis of the elephant shark (Callorhinchus milii) genome.</title>
        <authorList>
            <person name="Venkatesh B."/>
            <person name="Kirkness E.F."/>
            <person name="Loh Y.H."/>
            <person name="Halpern A.L."/>
            <person name="Lee A.P."/>
            <person name="Johnson J."/>
            <person name="Dandona N."/>
            <person name="Viswanathan L.D."/>
            <person name="Tay A."/>
            <person name="Venter J.C."/>
            <person name="Strausberg R.L."/>
            <person name="Brenner S."/>
        </authorList>
    </citation>
    <scope>NUCLEOTIDE SEQUENCE [LARGE SCALE GENOMIC DNA]</scope>
</reference>
<dbReference type="Pfam" id="PF00612">
    <property type="entry name" value="IQ"/>
    <property type="match status" value="3"/>
</dbReference>
<reference evidence="1" key="5">
    <citation type="submission" date="2025-09" db="UniProtKB">
        <authorList>
            <consortium name="Ensembl"/>
        </authorList>
    </citation>
    <scope>IDENTIFICATION</scope>
</reference>
<evidence type="ECO:0000313" key="2">
    <source>
        <dbReference type="Proteomes" id="UP000314986"/>
    </source>
</evidence>
<dbReference type="Proteomes" id="UP000314986">
    <property type="component" value="Unassembled WGS sequence"/>
</dbReference>
<dbReference type="PANTHER" id="PTHR15673:SF2">
    <property type="entry name" value="IQ CALMODULIN-BINDING MOTIF-CONTAINING PROTEIN 1"/>
    <property type="match status" value="1"/>
</dbReference>
<dbReference type="AlphaFoldDB" id="A0A4W3JNS1"/>
<dbReference type="Gene3D" id="1.20.5.190">
    <property type="match status" value="2"/>
</dbReference>
<sequence length="599" mass="69469">MSELQRDDVDSRIVALAAKVAESSDQNVPVLLLKLKEILKGASGGSRRLKKLKQDIYDYGLVQYCILVLLHDYSRIRGGWFVAAQLANILSSCCAGLEPKENAEEFLTKVLPSAADNMMVLARRLQARFFRALKADDRKEFMLYFRTVVDSICYLFGGHIQLTQYVFQSDHFLQLLLTDNVEVEVIMMSVLQNILRVNRSVLFSVDCKSIQSVLDELIYKLSATTNPVIGSIATKVMLLLVESHPPTLILLYTDYKGNKQWTGRGFGKELSRLLDLLYAGSTQEVERMRFYQAASLIQAAWRAYQTRKRLKKLPKAVTTLQRSFRARQEQEIKRIEKRKAEEELKQQVQLRRHRAIREFRQRQLTLLEIVPASQMDKYLQEEEEKSALLIQTQWRGHRERRAFYQQKQALQAFRAAVVIQRVVLKFLQRRRNQRKALSAWKGPKGLTDQHRIELRQRVEQKIKMHPVSAPPMSQERGIELHSKAQEMLGQYLLKRNFEQKAEQHREAVLAQINTDIELLINAPSLKNATKENGQVFHSKSVPVATRARQSHNSTLQFIRWPWWRKLGNEFLDPEMMGSEEVDFDFLAFTGSTRQHSLES</sequence>
<dbReference type="InParanoid" id="A0A4W3JNS1"/>
<dbReference type="GO" id="GO:0005929">
    <property type="term" value="C:cilium"/>
    <property type="evidence" value="ECO:0007669"/>
    <property type="project" value="TreeGrafter"/>
</dbReference>
<dbReference type="STRING" id="7868.ENSCMIP00000040886"/>
<reference evidence="2" key="3">
    <citation type="journal article" date="2014" name="Nature">
        <title>Elephant shark genome provides unique insights into gnathostome evolution.</title>
        <authorList>
            <consortium name="International Elephant Shark Genome Sequencing Consortium"/>
            <person name="Venkatesh B."/>
            <person name="Lee A.P."/>
            <person name="Ravi V."/>
            <person name="Maurya A.K."/>
            <person name="Lian M.M."/>
            <person name="Swann J.B."/>
            <person name="Ohta Y."/>
            <person name="Flajnik M.F."/>
            <person name="Sutoh Y."/>
            <person name="Kasahara M."/>
            <person name="Hoon S."/>
            <person name="Gangu V."/>
            <person name="Roy S.W."/>
            <person name="Irimia M."/>
            <person name="Korzh V."/>
            <person name="Kondrychyn I."/>
            <person name="Lim Z.W."/>
            <person name="Tay B.H."/>
            <person name="Tohari S."/>
            <person name="Kong K.W."/>
            <person name="Ho S."/>
            <person name="Lorente-Galdos B."/>
            <person name="Quilez J."/>
            <person name="Marques-Bonet T."/>
            <person name="Raney B.J."/>
            <person name="Ingham P.W."/>
            <person name="Tay A."/>
            <person name="Hillier L.W."/>
            <person name="Minx P."/>
            <person name="Boehm T."/>
            <person name="Wilson R.K."/>
            <person name="Brenner S."/>
            <person name="Warren W.C."/>
        </authorList>
    </citation>
    <scope>NUCLEOTIDE SEQUENCE [LARGE SCALE GENOMIC DNA]</scope>
</reference>
<dbReference type="SMART" id="SM00015">
    <property type="entry name" value="IQ"/>
    <property type="match status" value="4"/>
</dbReference>
<reference evidence="2" key="1">
    <citation type="journal article" date="2006" name="Science">
        <title>Ancient noncoding elements conserved in the human genome.</title>
        <authorList>
            <person name="Venkatesh B."/>
            <person name="Kirkness E.F."/>
            <person name="Loh Y.H."/>
            <person name="Halpern A.L."/>
            <person name="Lee A.P."/>
            <person name="Johnson J."/>
            <person name="Dandona N."/>
            <person name="Viswanathan L.D."/>
            <person name="Tay A."/>
            <person name="Venter J.C."/>
            <person name="Strausberg R.L."/>
            <person name="Brenner S."/>
        </authorList>
    </citation>
    <scope>NUCLEOTIDE SEQUENCE [LARGE SCALE GENOMIC DNA]</scope>
</reference>
<dbReference type="GO" id="GO:0060271">
    <property type="term" value="P:cilium assembly"/>
    <property type="evidence" value="ECO:0007669"/>
    <property type="project" value="InterPro"/>
</dbReference>
<dbReference type="InterPro" id="IPR000048">
    <property type="entry name" value="IQ_motif_EF-hand-BS"/>
</dbReference>
<dbReference type="GO" id="GO:0005516">
    <property type="term" value="F:calmodulin binding"/>
    <property type="evidence" value="ECO:0007669"/>
    <property type="project" value="InterPro"/>
</dbReference>
<keyword evidence="2" id="KW-1185">Reference proteome</keyword>
<dbReference type="GeneTree" id="ENSGT00390000002188"/>
<dbReference type="PROSITE" id="PS50096">
    <property type="entry name" value="IQ"/>
    <property type="match status" value="2"/>
</dbReference>
<organism evidence="1 2">
    <name type="scientific">Callorhinchus milii</name>
    <name type="common">Ghost shark</name>
    <dbReference type="NCBI Taxonomy" id="7868"/>
    <lineage>
        <taxon>Eukaryota</taxon>
        <taxon>Metazoa</taxon>
        <taxon>Chordata</taxon>
        <taxon>Craniata</taxon>
        <taxon>Vertebrata</taxon>
        <taxon>Chondrichthyes</taxon>
        <taxon>Holocephali</taxon>
        <taxon>Chimaeriformes</taxon>
        <taxon>Callorhinchidae</taxon>
        <taxon>Callorhinchus</taxon>
    </lineage>
</organism>
<dbReference type="CDD" id="cd23767">
    <property type="entry name" value="IQCD"/>
    <property type="match status" value="1"/>
</dbReference>
<dbReference type="Ensembl" id="ENSCMIT00000041462.1">
    <property type="protein sequence ID" value="ENSCMIP00000040886.1"/>
    <property type="gene ID" value="ENSCMIG00000017033.1"/>
</dbReference>
<name>A0A4W3JNS1_CALMI</name>
<dbReference type="PANTHER" id="PTHR15673">
    <property type="entry name" value="IQ CALMODULIN-BINDING MOTIF CONTAINING PROTEIN 1"/>
    <property type="match status" value="1"/>
</dbReference>
<dbReference type="InterPro" id="IPR028765">
    <property type="entry name" value="IQCB1"/>
</dbReference>
<proteinExistence type="predicted"/>
<evidence type="ECO:0000313" key="1">
    <source>
        <dbReference type="Ensembl" id="ENSCMIP00000040886.1"/>
    </source>
</evidence>
<accession>A0A4W3JNS1</accession>
<reference evidence="1" key="4">
    <citation type="submission" date="2025-08" db="UniProtKB">
        <authorList>
            <consortium name="Ensembl"/>
        </authorList>
    </citation>
    <scope>IDENTIFICATION</scope>
</reference>
<protein>
    <submittedName>
        <fullName evidence="1">IQ motif containing B1</fullName>
    </submittedName>
</protein>